<evidence type="ECO:0000313" key="2">
    <source>
        <dbReference type="Proteomes" id="UP000054166"/>
    </source>
</evidence>
<protein>
    <recommendedName>
        <fullName evidence="3">Ku domain-containing protein</fullName>
    </recommendedName>
</protein>
<dbReference type="Gene3D" id="4.10.970.10">
    <property type="entry name" value="Ku70, bridge and pillars"/>
    <property type="match status" value="1"/>
</dbReference>
<dbReference type="OrthoDB" id="761538at2759"/>
<dbReference type="Gene3D" id="3.40.50.410">
    <property type="entry name" value="von Willebrand factor, type A domain"/>
    <property type="match status" value="1"/>
</dbReference>
<evidence type="ECO:0008006" key="3">
    <source>
        <dbReference type="Google" id="ProtNLM"/>
    </source>
</evidence>
<dbReference type="SUPFAM" id="SSF100939">
    <property type="entry name" value="SPOC domain-like"/>
    <property type="match status" value="1"/>
</dbReference>
<evidence type="ECO:0000313" key="1">
    <source>
        <dbReference type="EMBL" id="KIM88015.1"/>
    </source>
</evidence>
<name>A0A0C3FUE4_PILCF</name>
<dbReference type="GO" id="GO:0006303">
    <property type="term" value="P:double-strand break repair via nonhomologous end joining"/>
    <property type="evidence" value="ECO:0007669"/>
    <property type="project" value="TreeGrafter"/>
</dbReference>
<organism evidence="1 2">
    <name type="scientific">Piloderma croceum (strain F 1598)</name>
    <dbReference type="NCBI Taxonomy" id="765440"/>
    <lineage>
        <taxon>Eukaryota</taxon>
        <taxon>Fungi</taxon>
        <taxon>Dikarya</taxon>
        <taxon>Basidiomycota</taxon>
        <taxon>Agaricomycotina</taxon>
        <taxon>Agaricomycetes</taxon>
        <taxon>Agaricomycetidae</taxon>
        <taxon>Atheliales</taxon>
        <taxon>Atheliaceae</taxon>
        <taxon>Piloderma</taxon>
    </lineage>
</organism>
<dbReference type="AlphaFoldDB" id="A0A0C3FUE4"/>
<dbReference type="InterPro" id="IPR036465">
    <property type="entry name" value="vWFA_dom_sf"/>
</dbReference>
<dbReference type="InterPro" id="IPR027388">
    <property type="entry name" value="Ku70_bridge/pillars_dom_sf"/>
</dbReference>
<dbReference type="STRING" id="765440.A0A0C3FUE4"/>
<dbReference type="GO" id="GO:0000723">
    <property type="term" value="P:telomere maintenance"/>
    <property type="evidence" value="ECO:0007669"/>
    <property type="project" value="TreeGrafter"/>
</dbReference>
<dbReference type="Gene3D" id="2.40.290.10">
    <property type="match status" value="1"/>
</dbReference>
<dbReference type="GO" id="GO:0003690">
    <property type="term" value="F:double-stranded DNA binding"/>
    <property type="evidence" value="ECO:0007669"/>
    <property type="project" value="TreeGrafter"/>
</dbReference>
<accession>A0A0C3FUE4</accession>
<keyword evidence="2" id="KW-1185">Reference proteome</keyword>
<dbReference type="PANTHER" id="PTHR12604:SF2">
    <property type="entry name" value="X-RAY REPAIR CROSS-COMPLEMENTING PROTEIN 6"/>
    <property type="match status" value="1"/>
</dbReference>
<proteinExistence type="predicted"/>
<dbReference type="EMBL" id="KN832978">
    <property type="protein sequence ID" value="KIM88015.1"/>
    <property type="molecule type" value="Genomic_DNA"/>
</dbReference>
<dbReference type="GO" id="GO:0043564">
    <property type="term" value="C:Ku70:Ku80 complex"/>
    <property type="evidence" value="ECO:0007669"/>
    <property type="project" value="TreeGrafter"/>
</dbReference>
<dbReference type="SUPFAM" id="SSF53300">
    <property type="entry name" value="vWA-like"/>
    <property type="match status" value="1"/>
</dbReference>
<gene>
    <name evidence="1" type="ORF">PILCRDRAFT_3721</name>
</gene>
<dbReference type="InterPro" id="IPR016194">
    <property type="entry name" value="SPOC-like_C_dom_sf"/>
</dbReference>
<reference evidence="2" key="2">
    <citation type="submission" date="2015-01" db="EMBL/GenBank/DDBJ databases">
        <title>Evolutionary Origins and Diversification of the Mycorrhizal Mutualists.</title>
        <authorList>
            <consortium name="DOE Joint Genome Institute"/>
            <consortium name="Mycorrhizal Genomics Consortium"/>
            <person name="Kohler A."/>
            <person name="Kuo A."/>
            <person name="Nagy L.G."/>
            <person name="Floudas D."/>
            <person name="Copeland A."/>
            <person name="Barry K.W."/>
            <person name="Cichocki N."/>
            <person name="Veneault-Fourrey C."/>
            <person name="LaButti K."/>
            <person name="Lindquist E.A."/>
            <person name="Lipzen A."/>
            <person name="Lundell T."/>
            <person name="Morin E."/>
            <person name="Murat C."/>
            <person name="Riley R."/>
            <person name="Ohm R."/>
            <person name="Sun H."/>
            <person name="Tunlid A."/>
            <person name="Henrissat B."/>
            <person name="Grigoriev I.V."/>
            <person name="Hibbett D.S."/>
            <person name="Martin F."/>
        </authorList>
    </citation>
    <scope>NUCLEOTIDE SEQUENCE [LARGE SCALE GENOMIC DNA]</scope>
    <source>
        <strain evidence="2">F 1598</strain>
    </source>
</reference>
<sequence>MSADVLRSIAFCIRQETGAVGEWLNAGSYGAVVVAGYQRARSNCMAPKTATKRVFLITDSDDPHADALTPHALLDPARNTLRDLTHACVAIEPFFISDAQNPFDTSIFYACVLLPNNLSLSSLDEDSKDFTEEERTILPESISITRIDDLLAQMRFHEVLKRAHFSIGMELGAGLVIGVKGYGLVIEQKKGAYKYFVDLDDRIEVAGVKTLYLDDDQQAEVDKSQMSGIGHAVGACWETGKSPLVGIGRGMVGALILCWAQPFFTAEDVRSFRTLGLDPTIKLLGFKDESELAFEDNVKHSFFLYPDEMAEKPGEGGWNEPPGFHLVPLPFADDIRAAPIEEACRAQEEVKEAWITKLCVKNGTYPPDSYPNPGELIPTYIAMIRKRAGGLLQEWKKALMNDESANKVIVTASKSGTKREADNGAPDESVAVSGKKADLVDHIADWIDNH</sequence>
<dbReference type="PANTHER" id="PTHR12604">
    <property type="entry name" value="KU AUTOANTIGEN DNA HELICASE"/>
    <property type="match status" value="1"/>
</dbReference>
<dbReference type="InParanoid" id="A0A0C3FUE4"/>
<reference evidence="1 2" key="1">
    <citation type="submission" date="2014-04" db="EMBL/GenBank/DDBJ databases">
        <authorList>
            <consortium name="DOE Joint Genome Institute"/>
            <person name="Kuo A."/>
            <person name="Tarkka M."/>
            <person name="Buscot F."/>
            <person name="Kohler A."/>
            <person name="Nagy L.G."/>
            <person name="Floudas D."/>
            <person name="Copeland A."/>
            <person name="Barry K.W."/>
            <person name="Cichocki N."/>
            <person name="Veneault-Fourrey C."/>
            <person name="LaButti K."/>
            <person name="Lindquist E.A."/>
            <person name="Lipzen A."/>
            <person name="Lundell T."/>
            <person name="Morin E."/>
            <person name="Murat C."/>
            <person name="Sun H."/>
            <person name="Tunlid A."/>
            <person name="Henrissat B."/>
            <person name="Grigoriev I.V."/>
            <person name="Hibbett D.S."/>
            <person name="Martin F."/>
            <person name="Nordberg H.P."/>
            <person name="Cantor M.N."/>
            <person name="Hua S.X."/>
        </authorList>
    </citation>
    <scope>NUCLEOTIDE SEQUENCE [LARGE SCALE GENOMIC DNA]</scope>
    <source>
        <strain evidence="1 2">F 1598</strain>
    </source>
</reference>
<dbReference type="FunCoup" id="A0A0C3FUE4">
    <property type="interactions" value="669"/>
</dbReference>
<dbReference type="GO" id="GO:0042162">
    <property type="term" value="F:telomeric DNA binding"/>
    <property type="evidence" value="ECO:0007669"/>
    <property type="project" value="TreeGrafter"/>
</dbReference>
<dbReference type="Proteomes" id="UP000054166">
    <property type="component" value="Unassembled WGS sequence"/>
</dbReference>
<dbReference type="HOGENOM" id="CLU_014815_2_0_1"/>